<keyword evidence="3" id="KW-1185">Reference proteome</keyword>
<comment type="caution">
    <text evidence="2">The sequence shown here is derived from an EMBL/GenBank/DDBJ whole genome shotgun (WGS) entry which is preliminary data.</text>
</comment>
<organism evidence="2 3">
    <name type="scientific">Pseudaquabacterium pictum</name>
    <dbReference type="NCBI Taxonomy" id="2315236"/>
    <lineage>
        <taxon>Bacteria</taxon>
        <taxon>Pseudomonadati</taxon>
        <taxon>Pseudomonadota</taxon>
        <taxon>Betaproteobacteria</taxon>
        <taxon>Burkholderiales</taxon>
        <taxon>Sphaerotilaceae</taxon>
        <taxon>Pseudaquabacterium</taxon>
    </lineage>
</organism>
<dbReference type="InterPro" id="IPR036388">
    <property type="entry name" value="WH-like_DNA-bd_sf"/>
</dbReference>
<dbReference type="OrthoDB" id="8768171at2"/>
<evidence type="ECO:0000313" key="2">
    <source>
        <dbReference type="EMBL" id="GCL64566.1"/>
    </source>
</evidence>
<gene>
    <name evidence="2" type="ORF">AQPW35_36470</name>
</gene>
<dbReference type="SMART" id="SM00421">
    <property type="entry name" value="HTH_LUXR"/>
    <property type="match status" value="1"/>
</dbReference>
<evidence type="ECO:0000259" key="1">
    <source>
        <dbReference type="SMART" id="SM00421"/>
    </source>
</evidence>
<evidence type="ECO:0000313" key="3">
    <source>
        <dbReference type="Proteomes" id="UP000301751"/>
    </source>
</evidence>
<dbReference type="SUPFAM" id="SSF46894">
    <property type="entry name" value="C-terminal effector domain of the bipartite response regulators"/>
    <property type="match status" value="1"/>
</dbReference>
<dbReference type="Proteomes" id="UP000301751">
    <property type="component" value="Unassembled WGS sequence"/>
</dbReference>
<proteinExistence type="predicted"/>
<dbReference type="Gene3D" id="1.10.10.10">
    <property type="entry name" value="Winged helix-like DNA-binding domain superfamily/Winged helix DNA-binding domain"/>
    <property type="match status" value="1"/>
</dbReference>
<dbReference type="AlphaFoldDB" id="A0A480AUE3"/>
<accession>A0A480AUE3</accession>
<feature type="domain" description="HTH luxR-type" evidence="1">
    <location>
        <begin position="306"/>
        <end position="363"/>
    </location>
</feature>
<protein>
    <recommendedName>
        <fullName evidence="1">HTH luxR-type domain-containing protein</fullName>
    </recommendedName>
</protein>
<dbReference type="InterPro" id="IPR000792">
    <property type="entry name" value="Tscrpt_reg_LuxR_C"/>
</dbReference>
<sequence length="374" mass="39910">MNPTTALAMLRALCQQGLHADALVPAVLEALHALVPSSRNLFDWTDPQGQLLRYYIEGPIDVGLAQLYFDEFHNRRESEAMLPFHALRDRPAGVCGAEDLDSAGFYRSALYHEIWKPQGFHTRLEAVVRGRRGQLLGSLVLYRGPQDAAFTTADRQHLARALPLLAQALEGSAGRAAADADEPHVPAPDPPETLLLTLDGQACHASAGAMRLLLMADGGASRDSLSRPLQVLGGPLVSAVLARLRQAPAAAVVISHGNAAGRFVASGRLLQSVAGAAAAGLQAPLVQLSLQRHEPQRVALERALRSLPITPGQMAVCRALYQGQPQARIGQALGVAPSTVVDHVRKAYRALDLHSVLDLRNLLDARIARAAAPA</sequence>
<reference evidence="3" key="1">
    <citation type="submission" date="2019-03" db="EMBL/GenBank/DDBJ databases">
        <title>Aquabacterium pictum sp.nov., the first bacteriochlorophyll a-containing freshwater bacterium in the genus Aquabacterium of the class Betaproteobacteria.</title>
        <authorList>
            <person name="Hirose S."/>
            <person name="Tank M."/>
            <person name="Hara E."/>
            <person name="Tamaki H."/>
            <person name="Takaichi S."/>
            <person name="Haruta S."/>
            <person name="Hanada S."/>
        </authorList>
    </citation>
    <scope>NUCLEOTIDE SEQUENCE [LARGE SCALE GENOMIC DNA]</scope>
    <source>
        <strain evidence="3">W35</strain>
    </source>
</reference>
<dbReference type="InterPro" id="IPR016032">
    <property type="entry name" value="Sig_transdc_resp-reg_C-effctor"/>
</dbReference>
<dbReference type="EMBL" id="BJCL01000010">
    <property type="protein sequence ID" value="GCL64566.1"/>
    <property type="molecule type" value="Genomic_DNA"/>
</dbReference>
<name>A0A480AUE3_9BURK</name>
<dbReference type="GO" id="GO:0003677">
    <property type="term" value="F:DNA binding"/>
    <property type="evidence" value="ECO:0007669"/>
    <property type="project" value="InterPro"/>
</dbReference>
<dbReference type="GO" id="GO:0006355">
    <property type="term" value="P:regulation of DNA-templated transcription"/>
    <property type="evidence" value="ECO:0007669"/>
    <property type="project" value="InterPro"/>
</dbReference>
<dbReference type="RefSeq" id="WP_137734295.1">
    <property type="nucleotide sequence ID" value="NZ_BJCL01000010.1"/>
</dbReference>
<dbReference type="SUPFAM" id="SSF55781">
    <property type="entry name" value="GAF domain-like"/>
    <property type="match status" value="1"/>
</dbReference>